<evidence type="ECO:0000259" key="1">
    <source>
        <dbReference type="PROSITE" id="PS51186"/>
    </source>
</evidence>
<dbReference type="InterPro" id="IPR000182">
    <property type="entry name" value="GNAT_dom"/>
</dbReference>
<feature type="domain" description="N-acetyltransferase" evidence="1">
    <location>
        <begin position="12"/>
        <end position="177"/>
    </location>
</feature>
<dbReference type="EMBL" id="VWXL01000047">
    <property type="protein sequence ID" value="MVB10672.1"/>
    <property type="molecule type" value="Genomic_DNA"/>
</dbReference>
<organism evidence="2 4">
    <name type="scientific">Caproicibacter fermentans</name>
    <dbReference type="NCBI Taxonomy" id="2576756"/>
    <lineage>
        <taxon>Bacteria</taxon>
        <taxon>Bacillati</taxon>
        <taxon>Bacillota</taxon>
        <taxon>Clostridia</taxon>
        <taxon>Eubacteriales</taxon>
        <taxon>Acutalibacteraceae</taxon>
        <taxon>Caproicibacter</taxon>
    </lineage>
</organism>
<dbReference type="Gene3D" id="3.40.630.30">
    <property type="match status" value="1"/>
</dbReference>
<accession>A0A7G8TBA5</accession>
<name>A0A6N8HY35_9FIRM</name>
<dbReference type="GO" id="GO:0016747">
    <property type="term" value="F:acyltransferase activity, transferring groups other than amino-acyl groups"/>
    <property type="evidence" value="ECO:0007669"/>
    <property type="project" value="InterPro"/>
</dbReference>
<dbReference type="PANTHER" id="PTHR43415:SF3">
    <property type="entry name" value="GNAT-FAMILY ACETYLTRANSFERASE"/>
    <property type="match status" value="1"/>
</dbReference>
<dbReference type="CDD" id="cd04301">
    <property type="entry name" value="NAT_SF"/>
    <property type="match status" value="1"/>
</dbReference>
<proteinExistence type="predicted"/>
<dbReference type="PANTHER" id="PTHR43415">
    <property type="entry name" value="SPERMIDINE N(1)-ACETYLTRANSFERASE"/>
    <property type="match status" value="1"/>
</dbReference>
<reference evidence="3 5" key="2">
    <citation type="submission" date="2020-08" db="EMBL/GenBank/DDBJ databases">
        <title>The isolate Caproiciproducens sp. 7D4C2 produces n-caproate at mildly acidic conditions from hexoses: genome and rBOX comparison with related strains and chain-elongating bacteria.</title>
        <authorList>
            <person name="Esquivel-Elizondo S."/>
            <person name="Bagci C."/>
            <person name="Temovska M."/>
            <person name="Jeon B.S."/>
            <person name="Bessarab I."/>
            <person name="Williams R.B.H."/>
            <person name="Huson D.H."/>
            <person name="Angenent L.T."/>
        </authorList>
    </citation>
    <scope>NUCLEOTIDE SEQUENCE [LARGE SCALE GENOMIC DNA]</scope>
    <source>
        <strain evidence="3 5">7D4C2</strain>
    </source>
</reference>
<dbReference type="AlphaFoldDB" id="A0A6N8HY35"/>
<dbReference type="PROSITE" id="PS51186">
    <property type="entry name" value="GNAT"/>
    <property type="match status" value="1"/>
</dbReference>
<dbReference type="RefSeq" id="WP_066642502.1">
    <property type="nucleotide sequence ID" value="NZ_CP060286.1"/>
</dbReference>
<gene>
    <name evidence="2" type="primary">aaaT_2</name>
    <name evidence="2" type="ORF">CAFE_13680</name>
    <name evidence="3" type="ORF">HCR03_00775</name>
</gene>
<dbReference type="Pfam" id="PF00583">
    <property type="entry name" value="Acetyltransf_1"/>
    <property type="match status" value="1"/>
</dbReference>
<keyword evidence="4" id="KW-1185">Reference proteome</keyword>
<keyword evidence="2" id="KW-0808">Transferase</keyword>
<dbReference type="SUPFAM" id="SSF55729">
    <property type="entry name" value="Acyl-CoA N-acyltransferases (Nat)"/>
    <property type="match status" value="1"/>
</dbReference>
<protein>
    <submittedName>
        <fullName evidence="3">GNAT family N-acetyltransferase</fullName>
    </submittedName>
    <submittedName>
        <fullName evidence="2">L-amino acid N-acetyltransferase AaaT</fullName>
        <ecNumber evidence="2">2.3.1.-</ecNumber>
    </submittedName>
</protein>
<accession>A0A6N8HY35</accession>
<dbReference type="EMBL" id="CP060286">
    <property type="protein sequence ID" value="QNK40896.1"/>
    <property type="molecule type" value="Genomic_DNA"/>
</dbReference>
<evidence type="ECO:0000313" key="4">
    <source>
        <dbReference type="Proteomes" id="UP000469440"/>
    </source>
</evidence>
<sequence>MAKGLLKDGRELLIRPAEENDAERLVEYMNLVGGESNFLTYGENECRFTVEGEKRFLRDQSENPANLFLVGFVGGELACSANLAAESKKRIAHNCELGITVRKKYWRQGAASALLTELIRFAKENGTLKTIHLDVYANNANAIRLYEKFGFQAVGRIRDYFRVGDRYYDDLIMDLYL</sequence>
<dbReference type="Proteomes" id="UP000515909">
    <property type="component" value="Chromosome"/>
</dbReference>
<dbReference type="EC" id="2.3.1.-" evidence="2"/>
<evidence type="ECO:0000313" key="5">
    <source>
        <dbReference type="Proteomes" id="UP000515909"/>
    </source>
</evidence>
<evidence type="ECO:0000313" key="2">
    <source>
        <dbReference type="EMBL" id="MVB10672.1"/>
    </source>
</evidence>
<keyword evidence="2" id="KW-0012">Acyltransferase</keyword>
<dbReference type="InterPro" id="IPR016181">
    <property type="entry name" value="Acyl_CoA_acyltransferase"/>
</dbReference>
<dbReference type="Proteomes" id="UP000469440">
    <property type="component" value="Unassembled WGS sequence"/>
</dbReference>
<evidence type="ECO:0000313" key="3">
    <source>
        <dbReference type="EMBL" id="QNK40896.1"/>
    </source>
</evidence>
<dbReference type="KEGG" id="cfem:HCR03_00775"/>
<reference evidence="2 4" key="1">
    <citation type="submission" date="2019-09" db="EMBL/GenBank/DDBJ databases">
        <title>Genome sequence of Clostridium sp. EA1.</title>
        <authorList>
            <person name="Poehlein A."/>
            <person name="Bengelsdorf F.R."/>
            <person name="Daniel R."/>
        </authorList>
    </citation>
    <scope>NUCLEOTIDE SEQUENCE [LARGE SCALE GENOMIC DNA]</scope>
    <source>
        <strain evidence="2 4">EA1</strain>
    </source>
</reference>